<gene>
    <name evidence="4 9" type="primary">proC</name>
    <name evidence="9" type="ORF">GCM10009105_06830</name>
</gene>
<protein>
    <recommendedName>
        <fullName evidence="4 5">Pyrroline-5-carboxylate reductase</fullName>
        <shortName evidence="4">P5C reductase</shortName>
        <shortName evidence="4">P5CR</shortName>
        <ecNumber evidence="4 5">1.5.1.2</ecNumber>
    </recommendedName>
    <alternativeName>
        <fullName evidence="4">PCA reductase</fullName>
    </alternativeName>
</protein>
<evidence type="ECO:0000256" key="5">
    <source>
        <dbReference type="NCBIfam" id="TIGR00112"/>
    </source>
</evidence>
<organism evidence="9 10">
    <name type="scientific">Dokdonella soli</name>
    <dbReference type="NCBI Taxonomy" id="529810"/>
    <lineage>
        <taxon>Bacteria</taxon>
        <taxon>Pseudomonadati</taxon>
        <taxon>Pseudomonadota</taxon>
        <taxon>Gammaproteobacteria</taxon>
        <taxon>Lysobacterales</taxon>
        <taxon>Rhodanobacteraceae</taxon>
        <taxon>Dokdonella</taxon>
    </lineage>
</organism>
<name>A0ABN1ICZ2_9GAMM</name>
<dbReference type="HAMAP" id="MF_01925">
    <property type="entry name" value="P5C_reductase"/>
    <property type="match status" value="1"/>
</dbReference>
<comment type="caution">
    <text evidence="9">The sequence shown here is derived from an EMBL/GenBank/DDBJ whole genome shotgun (WGS) entry which is preliminary data.</text>
</comment>
<dbReference type="InterPro" id="IPR029036">
    <property type="entry name" value="P5CR_dimer"/>
</dbReference>
<dbReference type="InterPro" id="IPR000304">
    <property type="entry name" value="Pyrroline-COOH_reductase"/>
</dbReference>
<evidence type="ECO:0000259" key="8">
    <source>
        <dbReference type="Pfam" id="PF14748"/>
    </source>
</evidence>
<dbReference type="Gene3D" id="3.40.50.720">
    <property type="entry name" value="NAD(P)-binding Rossmann-like Domain"/>
    <property type="match status" value="1"/>
</dbReference>
<dbReference type="Gene3D" id="1.10.3730.10">
    <property type="entry name" value="ProC C-terminal domain-like"/>
    <property type="match status" value="1"/>
</dbReference>
<sequence length="294" mass="30307">MLAPLDPTPSLRMPTPADSRLPNPRSIAFIGGGNMARSLIGALIRGGARAGSIAVAEPNAELRDALARDFGVAVHDAARTAAQGADVLVLAVKPQVLKTVCTDLAKVAAASRPLVISIAAGIRIEQLRAWFDTDLPIVRAMPNTPALIGAGATGLIANDSTSAEQRAQAEAILGAAGRTVWIEREELMDTVTALSGSGPAYFFLLVEALEEAAVAQGLPREAARALATQTCLGAGRMLVEDGESPARLRERVTSPGGTTAAALDAFAAGDLRGLVAAAVDAATRRGRELSEQYS</sequence>
<dbReference type="Proteomes" id="UP001501523">
    <property type="component" value="Unassembled WGS sequence"/>
</dbReference>
<comment type="catalytic activity">
    <reaction evidence="4">
        <text>L-proline + NADP(+) = (S)-1-pyrroline-5-carboxylate + NADPH + 2 H(+)</text>
        <dbReference type="Rhea" id="RHEA:14109"/>
        <dbReference type="ChEBI" id="CHEBI:15378"/>
        <dbReference type="ChEBI" id="CHEBI:17388"/>
        <dbReference type="ChEBI" id="CHEBI:57783"/>
        <dbReference type="ChEBI" id="CHEBI:58349"/>
        <dbReference type="ChEBI" id="CHEBI:60039"/>
        <dbReference type="EC" id="1.5.1.2"/>
    </reaction>
</comment>
<dbReference type="PANTHER" id="PTHR11645:SF0">
    <property type="entry name" value="PYRROLINE-5-CARBOXYLATE REDUCTASE 3"/>
    <property type="match status" value="1"/>
</dbReference>
<proteinExistence type="inferred from homology"/>
<evidence type="ECO:0000313" key="9">
    <source>
        <dbReference type="EMBL" id="GAA0707786.1"/>
    </source>
</evidence>
<dbReference type="SUPFAM" id="SSF48179">
    <property type="entry name" value="6-phosphogluconate dehydrogenase C-terminal domain-like"/>
    <property type="match status" value="1"/>
</dbReference>
<comment type="catalytic activity">
    <reaction evidence="4">
        <text>L-proline + NAD(+) = (S)-1-pyrroline-5-carboxylate + NADH + 2 H(+)</text>
        <dbReference type="Rhea" id="RHEA:14105"/>
        <dbReference type="ChEBI" id="CHEBI:15378"/>
        <dbReference type="ChEBI" id="CHEBI:17388"/>
        <dbReference type="ChEBI" id="CHEBI:57540"/>
        <dbReference type="ChEBI" id="CHEBI:57945"/>
        <dbReference type="ChEBI" id="CHEBI:60039"/>
        <dbReference type="EC" id="1.5.1.2"/>
    </reaction>
</comment>
<evidence type="ECO:0000256" key="3">
    <source>
        <dbReference type="ARBA" id="ARBA00023002"/>
    </source>
</evidence>
<comment type="similarity">
    <text evidence="1 4">Belongs to the pyrroline-5-carboxylate reductase family.</text>
</comment>
<keyword evidence="3 4" id="KW-0560">Oxidoreductase</keyword>
<dbReference type="InterPro" id="IPR028939">
    <property type="entry name" value="P5C_Rdtase_cat_N"/>
</dbReference>
<reference evidence="9 10" key="1">
    <citation type="journal article" date="2019" name="Int. J. Syst. Evol. Microbiol.">
        <title>The Global Catalogue of Microorganisms (GCM) 10K type strain sequencing project: providing services to taxonomists for standard genome sequencing and annotation.</title>
        <authorList>
            <consortium name="The Broad Institute Genomics Platform"/>
            <consortium name="The Broad Institute Genome Sequencing Center for Infectious Disease"/>
            <person name="Wu L."/>
            <person name="Ma J."/>
        </authorList>
    </citation>
    <scope>NUCLEOTIDE SEQUENCE [LARGE SCALE GENOMIC DNA]</scope>
    <source>
        <strain evidence="9 10">JCM 15421</strain>
    </source>
</reference>
<evidence type="ECO:0000256" key="6">
    <source>
        <dbReference type="SAM" id="MobiDB-lite"/>
    </source>
</evidence>
<evidence type="ECO:0000256" key="1">
    <source>
        <dbReference type="ARBA" id="ARBA00005525"/>
    </source>
</evidence>
<evidence type="ECO:0000256" key="4">
    <source>
        <dbReference type="HAMAP-Rule" id="MF_01925"/>
    </source>
</evidence>
<dbReference type="PANTHER" id="PTHR11645">
    <property type="entry name" value="PYRROLINE-5-CARBOXYLATE REDUCTASE"/>
    <property type="match status" value="1"/>
</dbReference>
<dbReference type="InterPro" id="IPR036291">
    <property type="entry name" value="NAD(P)-bd_dom_sf"/>
</dbReference>
<keyword evidence="2 4" id="KW-0521">NADP</keyword>
<dbReference type="EMBL" id="BAAAEU010000003">
    <property type="protein sequence ID" value="GAA0707786.1"/>
    <property type="molecule type" value="Genomic_DNA"/>
</dbReference>
<evidence type="ECO:0000313" key="10">
    <source>
        <dbReference type="Proteomes" id="UP001501523"/>
    </source>
</evidence>
<dbReference type="NCBIfam" id="TIGR00112">
    <property type="entry name" value="proC"/>
    <property type="match status" value="1"/>
</dbReference>
<comment type="function">
    <text evidence="4">Catalyzes the reduction of 1-pyrroline-5-carboxylate (PCA) to L-proline.</text>
</comment>
<keyword evidence="10" id="KW-1185">Reference proteome</keyword>
<keyword evidence="4" id="KW-0641">Proline biosynthesis</keyword>
<accession>A0ABN1ICZ2</accession>
<comment type="subcellular location">
    <subcellularLocation>
        <location evidence="4">Cytoplasm</location>
    </subcellularLocation>
</comment>
<dbReference type="SUPFAM" id="SSF51735">
    <property type="entry name" value="NAD(P)-binding Rossmann-fold domains"/>
    <property type="match status" value="1"/>
</dbReference>
<dbReference type="InterPro" id="IPR008927">
    <property type="entry name" value="6-PGluconate_DH-like_C_sf"/>
</dbReference>
<feature type="region of interest" description="Disordered" evidence="6">
    <location>
        <begin position="1"/>
        <end position="22"/>
    </location>
</feature>
<keyword evidence="4" id="KW-0963">Cytoplasm</keyword>
<dbReference type="EC" id="1.5.1.2" evidence="4 5"/>
<feature type="domain" description="Pyrroline-5-carboxylate reductase dimerisation" evidence="8">
    <location>
        <begin position="185"/>
        <end position="289"/>
    </location>
</feature>
<feature type="domain" description="Pyrroline-5-carboxylate reductase catalytic N-terminal" evidence="7">
    <location>
        <begin position="27"/>
        <end position="121"/>
    </location>
</feature>
<dbReference type="PIRSF" id="PIRSF000193">
    <property type="entry name" value="Pyrrol-5-carb_rd"/>
    <property type="match status" value="1"/>
</dbReference>
<dbReference type="Pfam" id="PF14748">
    <property type="entry name" value="P5CR_dimer"/>
    <property type="match status" value="1"/>
</dbReference>
<dbReference type="Pfam" id="PF03807">
    <property type="entry name" value="F420_oxidored"/>
    <property type="match status" value="1"/>
</dbReference>
<comment type="pathway">
    <text evidence="4">Amino-acid biosynthesis; L-proline biosynthesis; L-proline from L-glutamate 5-semialdehyde: step 1/1.</text>
</comment>
<evidence type="ECO:0000256" key="2">
    <source>
        <dbReference type="ARBA" id="ARBA00022857"/>
    </source>
</evidence>
<evidence type="ECO:0000259" key="7">
    <source>
        <dbReference type="Pfam" id="PF03807"/>
    </source>
</evidence>
<keyword evidence="4" id="KW-0028">Amino-acid biosynthesis</keyword>